<dbReference type="EMBL" id="CAAALY010011632">
    <property type="protein sequence ID" value="VEL11372.1"/>
    <property type="molecule type" value="Genomic_DNA"/>
</dbReference>
<accession>A0A3S5CIN3</accession>
<organism evidence="2 3">
    <name type="scientific">Protopolystoma xenopodis</name>
    <dbReference type="NCBI Taxonomy" id="117903"/>
    <lineage>
        <taxon>Eukaryota</taxon>
        <taxon>Metazoa</taxon>
        <taxon>Spiralia</taxon>
        <taxon>Lophotrochozoa</taxon>
        <taxon>Platyhelminthes</taxon>
        <taxon>Monogenea</taxon>
        <taxon>Polyopisthocotylea</taxon>
        <taxon>Polystomatidea</taxon>
        <taxon>Polystomatidae</taxon>
        <taxon>Protopolystoma</taxon>
    </lineage>
</organism>
<proteinExistence type="predicted"/>
<protein>
    <submittedName>
        <fullName evidence="2">Uncharacterized protein</fullName>
    </submittedName>
</protein>
<comment type="caution">
    <text evidence="2">The sequence shown here is derived from an EMBL/GenBank/DDBJ whole genome shotgun (WGS) entry which is preliminary data.</text>
</comment>
<gene>
    <name evidence="2" type="ORF">PXEA_LOCUS4812</name>
</gene>
<keyword evidence="3" id="KW-1185">Reference proteome</keyword>
<sequence>MARLPDDADYDAGETSGNAAIDEAAVPFRQTAARHRVSLRRRQMALPPTPSSTCEEDFQAYTSTTLSQPESTELDTGILS</sequence>
<dbReference type="Proteomes" id="UP000784294">
    <property type="component" value="Unassembled WGS sequence"/>
</dbReference>
<dbReference type="AlphaFoldDB" id="A0A3S5CIN3"/>
<feature type="region of interest" description="Disordered" evidence="1">
    <location>
        <begin position="1"/>
        <end position="25"/>
    </location>
</feature>
<evidence type="ECO:0000313" key="3">
    <source>
        <dbReference type="Proteomes" id="UP000784294"/>
    </source>
</evidence>
<evidence type="ECO:0000313" key="2">
    <source>
        <dbReference type="EMBL" id="VEL11372.1"/>
    </source>
</evidence>
<reference evidence="2" key="1">
    <citation type="submission" date="2018-11" db="EMBL/GenBank/DDBJ databases">
        <authorList>
            <consortium name="Pathogen Informatics"/>
        </authorList>
    </citation>
    <scope>NUCLEOTIDE SEQUENCE</scope>
</reference>
<name>A0A3S5CIN3_9PLAT</name>
<evidence type="ECO:0000256" key="1">
    <source>
        <dbReference type="SAM" id="MobiDB-lite"/>
    </source>
</evidence>